<comment type="caution">
    <text evidence="2">The sequence shown here is derived from an EMBL/GenBank/DDBJ whole genome shotgun (WGS) entry which is preliminary data.</text>
</comment>
<dbReference type="EMBL" id="JROU02002196">
    <property type="protein sequence ID" value="OEH73946.1"/>
    <property type="molecule type" value="Genomic_DNA"/>
</dbReference>
<dbReference type="GO" id="GO:0019901">
    <property type="term" value="F:protein kinase binding"/>
    <property type="evidence" value="ECO:0007669"/>
    <property type="project" value="InterPro"/>
</dbReference>
<dbReference type="InterPro" id="IPR036915">
    <property type="entry name" value="Cyclin-like_sf"/>
</dbReference>
<organism evidence="2 3">
    <name type="scientific">Cyclospora cayetanensis</name>
    <dbReference type="NCBI Taxonomy" id="88456"/>
    <lineage>
        <taxon>Eukaryota</taxon>
        <taxon>Sar</taxon>
        <taxon>Alveolata</taxon>
        <taxon>Apicomplexa</taxon>
        <taxon>Conoidasida</taxon>
        <taxon>Coccidia</taxon>
        <taxon>Eucoccidiorida</taxon>
        <taxon>Eimeriorina</taxon>
        <taxon>Eimeriidae</taxon>
        <taxon>Cyclospora</taxon>
    </lineage>
</organism>
<evidence type="ECO:0000256" key="1">
    <source>
        <dbReference type="SAM" id="MobiDB-lite"/>
    </source>
</evidence>
<name>A0A1D3CRW2_9EIME</name>
<feature type="compositionally biased region" description="Polar residues" evidence="1">
    <location>
        <begin position="471"/>
        <end position="480"/>
    </location>
</feature>
<keyword evidence="3" id="KW-1185">Reference proteome</keyword>
<dbReference type="PANTHER" id="PTHR15615:SF108">
    <property type="entry name" value="PROTEIN CNPPD1"/>
    <property type="match status" value="1"/>
</dbReference>
<evidence type="ECO:0000313" key="2">
    <source>
        <dbReference type="EMBL" id="OEH73946.1"/>
    </source>
</evidence>
<accession>A0A1D3CRW2</accession>
<dbReference type="CDD" id="cd20558">
    <property type="entry name" value="CYCLIN_ScPCL7-like"/>
    <property type="match status" value="1"/>
</dbReference>
<feature type="region of interest" description="Disordered" evidence="1">
    <location>
        <begin position="143"/>
        <end position="186"/>
    </location>
</feature>
<proteinExistence type="predicted"/>
<feature type="compositionally biased region" description="Basic and acidic residues" evidence="1">
    <location>
        <begin position="460"/>
        <end position="470"/>
    </location>
</feature>
<dbReference type="VEuPathDB" id="ToxoDB:cyc_04183"/>
<reference evidence="2 3" key="1">
    <citation type="journal article" date="2016" name="BMC Genomics">
        <title>Comparative genomics reveals Cyclospora cayetanensis possesses coccidia-like metabolism and invasion components but unique surface antigens.</title>
        <authorList>
            <person name="Liu S."/>
            <person name="Wang L."/>
            <person name="Zheng H."/>
            <person name="Xu Z."/>
            <person name="Roellig D.M."/>
            <person name="Li N."/>
            <person name="Frace M.A."/>
            <person name="Tang K."/>
            <person name="Arrowood M.J."/>
            <person name="Moss D.M."/>
            <person name="Zhang L."/>
            <person name="Feng Y."/>
            <person name="Xiao L."/>
        </authorList>
    </citation>
    <scope>NUCLEOTIDE SEQUENCE [LARGE SCALE GENOMIC DNA]</scope>
    <source>
        <strain evidence="2 3">CHN_HEN01</strain>
    </source>
</reference>
<dbReference type="SUPFAM" id="SSF47954">
    <property type="entry name" value="Cyclin-like"/>
    <property type="match status" value="1"/>
</dbReference>
<sequence>MSVTTAGGAVALGGPSEAFDRCCSITTFHAISTPAITVSAYLQRVARYFGCSNECFVLALVYIDRILKRHPGFTVSLLNIHRLLLSAVAVAAKFYDDVYYSNRHYAKVGGVRTPELNLLEGQFLSLISFQLFVSTEEYDSEASPAEHPLSRDCPVQQQMQSQPFSSRSGAWRSDDGGSITNSTYPEKQQAAAVASATCGMHARPYLVTKQEEQEPLQPQQQQLYSSTFDEVAASADCTFSDDDQLVSAPTKRRGDGVCSSSSLRAAEACDGLPYVYTARDAAAAAVAAVSVAKKTSIGNCCLPIGTAKQCLSCSSGSSSCCSVLSPSMGHATGSTCSPPTQQQQQVQQHPDQFSALPGDAVPCTNKMREQRFLSMLQEQQLLLQQRLQRQQHLLQHQRLAIQQQQQLLLLLRQNNSSTNCAAFEAPLDLPQQQQQERPALKQKRMYLINRHSPQGIVVARKQEQQHKRGPESSTTPAVFS</sequence>
<dbReference type="InterPro" id="IPR013922">
    <property type="entry name" value="Cyclin_PHO80-like"/>
</dbReference>
<evidence type="ECO:0000313" key="3">
    <source>
        <dbReference type="Proteomes" id="UP000095192"/>
    </source>
</evidence>
<feature type="compositionally biased region" description="Polar residues" evidence="1">
    <location>
        <begin position="155"/>
        <end position="168"/>
    </location>
</feature>
<dbReference type="Gene3D" id="1.10.472.10">
    <property type="entry name" value="Cyclin-like"/>
    <property type="match status" value="1"/>
</dbReference>
<feature type="region of interest" description="Disordered" evidence="1">
    <location>
        <begin position="456"/>
        <end position="480"/>
    </location>
</feature>
<dbReference type="AlphaFoldDB" id="A0A1D3CRW2"/>
<dbReference type="Pfam" id="PF08613">
    <property type="entry name" value="Cyclin"/>
    <property type="match status" value="1"/>
</dbReference>
<dbReference type="VEuPathDB" id="ToxoDB:LOC34621131"/>
<dbReference type="PANTHER" id="PTHR15615">
    <property type="match status" value="1"/>
</dbReference>
<protein>
    <submittedName>
        <fullName evidence="2">Cyclin2 related protein</fullName>
    </submittedName>
</protein>
<dbReference type="Proteomes" id="UP000095192">
    <property type="component" value="Unassembled WGS sequence"/>
</dbReference>
<dbReference type="InParanoid" id="A0A1D3CRW2"/>
<gene>
    <name evidence="2" type="ORF">cyc_04183</name>
</gene>